<evidence type="ECO:0000313" key="2">
    <source>
        <dbReference type="Proteomes" id="UP000188532"/>
    </source>
</evidence>
<dbReference type="AlphaFoldDB" id="A0A1V3WGY1"/>
<accession>A0A1V3WGY1</accession>
<sequence length="64" mass="6816">MGKQLAAKGFEVIGLFSCRGLDTVGPFGYIGGINKGRPDHHDLDRAAAFAERIRERVAGSRAAS</sequence>
<dbReference type="Proteomes" id="UP000188532">
    <property type="component" value="Unassembled WGS sequence"/>
</dbReference>
<comment type="caution">
    <text evidence="1">The sequence shown here is derived from an EMBL/GenBank/DDBJ whole genome shotgun (WGS) entry which is preliminary data.</text>
</comment>
<dbReference type="EMBL" id="MVBN01000010">
    <property type="protein sequence ID" value="OOK66243.1"/>
    <property type="molecule type" value="Genomic_DNA"/>
</dbReference>
<proteinExistence type="predicted"/>
<reference evidence="1 2" key="1">
    <citation type="submission" date="2017-02" db="EMBL/GenBank/DDBJ databases">
        <title>Complete genome sequences of Mycobacterium kansasii strains isolated from rhesus macaques.</title>
        <authorList>
            <person name="Panda A."/>
            <person name="Nagaraj S."/>
            <person name="Zhao X."/>
            <person name="Tettelin H."/>
            <person name="Detolla L.J."/>
        </authorList>
    </citation>
    <scope>NUCLEOTIDE SEQUENCE [LARGE SCALE GENOMIC DNA]</scope>
    <source>
        <strain evidence="1 2">11-3469</strain>
    </source>
</reference>
<protein>
    <submittedName>
        <fullName evidence="1">Putative flavodoxin</fullName>
    </submittedName>
</protein>
<gene>
    <name evidence="1" type="ORF">BZL29_7619</name>
</gene>
<name>A0A1V3WGY1_MYCKA</name>
<evidence type="ECO:0000313" key="1">
    <source>
        <dbReference type="EMBL" id="OOK66243.1"/>
    </source>
</evidence>
<organism evidence="1 2">
    <name type="scientific">Mycobacterium kansasii</name>
    <dbReference type="NCBI Taxonomy" id="1768"/>
    <lineage>
        <taxon>Bacteria</taxon>
        <taxon>Bacillati</taxon>
        <taxon>Actinomycetota</taxon>
        <taxon>Actinomycetes</taxon>
        <taxon>Mycobacteriales</taxon>
        <taxon>Mycobacteriaceae</taxon>
        <taxon>Mycobacterium</taxon>
    </lineage>
</organism>